<reference evidence="1 2" key="1">
    <citation type="submission" date="2020-01" db="EMBL/GenBank/DDBJ databases">
        <title>Isolation, characterization and genomic analysis of a lytic bacteriophage vB_CsaP_009 infecting Cronobacter.</title>
        <authorList>
            <person name="Soleimani-Delfan A."/>
            <person name="Shahin K."/>
            <person name="Barazandeh M."/>
            <person name="Komijani M."/>
        </authorList>
    </citation>
    <scope>NUCLEOTIDE SEQUENCE [LARGE SCALE GENOMIC DNA]</scope>
</reference>
<dbReference type="RefSeq" id="YP_009833475.1">
    <property type="nucleotide sequence ID" value="NC_048664.1"/>
</dbReference>
<evidence type="ECO:0000313" key="2">
    <source>
        <dbReference type="Proteomes" id="UP000479051"/>
    </source>
</evidence>
<keyword evidence="2" id="KW-1185">Reference proteome</keyword>
<dbReference type="EMBL" id="LC519601">
    <property type="protein sequence ID" value="BBU72742.1"/>
    <property type="molecule type" value="Genomic_DNA"/>
</dbReference>
<proteinExistence type="predicted"/>
<sequence length="66" mass="8062">MNTKDYPIFDDALQYDLDEVENTLFSEYDEDDTESKWFRLSESNKERKIKNKQFNFKNNPWCGLKE</sequence>
<protein>
    <submittedName>
        <fullName evidence="1">Uncharacterized protein</fullName>
    </submittedName>
</protein>
<name>A0A679FI07_9CAUD</name>
<dbReference type="KEGG" id="vg:55603530"/>
<evidence type="ECO:0000313" key="1">
    <source>
        <dbReference type="EMBL" id="BBU72742.1"/>
    </source>
</evidence>
<accession>A0A679FI07</accession>
<organism evidence="1 2">
    <name type="scientific">Cronobacter phage vB_CsaP_009</name>
    <dbReference type="NCBI Taxonomy" id="2699738"/>
    <lineage>
        <taxon>Viruses</taxon>
        <taxon>Duplodnaviria</taxon>
        <taxon>Heunggongvirae</taxon>
        <taxon>Uroviricota</taxon>
        <taxon>Caudoviricetes</taxon>
        <taxon>Grimontviridae</taxon>
        <taxon>Privateervirus</taxon>
        <taxon>Privateervirus pv009</taxon>
    </lineage>
</organism>
<dbReference type="GeneID" id="55603530"/>
<dbReference type="Proteomes" id="UP000479051">
    <property type="component" value="Segment"/>
</dbReference>